<comment type="similarity">
    <text evidence="1">Belongs to the ParB family.</text>
</comment>
<evidence type="ECO:0000256" key="3">
    <source>
        <dbReference type="ARBA" id="ARBA00023125"/>
    </source>
</evidence>
<feature type="compositionally biased region" description="Low complexity" evidence="5">
    <location>
        <begin position="566"/>
        <end position="580"/>
    </location>
</feature>
<dbReference type="SUPFAM" id="SSF110849">
    <property type="entry name" value="ParB/Sulfiredoxin"/>
    <property type="match status" value="1"/>
</dbReference>
<dbReference type="InterPro" id="IPR050336">
    <property type="entry name" value="Chromosome_partition/occlusion"/>
</dbReference>
<evidence type="ECO:0000256" key="2">
    <source>
        <dbReference type="ARBA" id="ARBA00022829"/>
    </source>
</evidence>
<dbReference type="PANTHER" id="PTHR33375">
    <property type="entry name" value="CHROMOSOME-PARTITIONING PROTEIN PARB-RELATED"/>
    <property type="match status" value="1"/>
</dbReference>
<evidence type="ECO:0000256" key="1">
    <source>
        <dbReference type="ARBA" id="ARBA00006295"/>
    </source>
</evidence>
<dbReference type="SUPFAM" id="SSF109709">
    <property type="entry name" value="KorB DNA-binding domain-like"/>
    <property type="match status" value="1"/>
</dbReference>
<keyword evidence="2" id="KW-0159">Chromosome partition</keyword>
<dbReference type="Gene3D" id="3.90.1530.30">
    <property type="match status" value="1"/>
</dbReference>
<dbReference type="AlphaFoldDB" id="A0A6L3KUI4"/>
<dbReference type="InterPro" id="IPR004437">
    <property type="entry name" value="ParB/RepB/Spo0J"/>
</dbReference>
<dbReference type="SMART" id="SM00470">
    <property type="entry name" value="ParB"/>
    <property type="match status" value="1"/>
</dbReference>
<dbReference type="PANTHER" id="PTHR33375:SF1">
    <property type="entry name" value="CHROMOSOME-PARTITIONING PROTEIN PARB-RELATED"/>
    <property type="match status" value="1"/>
</dbReference>
<dbReference type="InterPro" id="IPR041468">
    <property type="entry name" value="HTH_ParB/Spo0J"/>
</dbReference>
<dbReference type="FunFam" id="3.90.1530.30:FF:000001">
    <property type="entry name" value="Chromosome partitioning protein ParB"/>
    <property type="match status" value="1"/>
</dbReference>
<dbReference type="Pfam" id="PF02195">
    <property type="entry name" value="ParB_N"/>
    <property type="match status" value="1"/>
</dbReference>
<dbReference type="Gene3D" id="1.10.10.2830">
    <property type="match status" value="1"/>
</dbReference>
<dbReference type="GO" id="GO:0003677">
    <property type="term" value="F:DNA binding"/>
    <property type="evidence" value="ECO:0007669"/>
    <property type="project" value="UniProtKB-KW"/>
</dbReference>
<evidence type="ECO:0000259" key="6">
    <source>
        <dbReference type="SMART" id="SM00470"/>
    </source>
</evidence>
<organism evidence="7 8">
    <name type="scientific">Bacteroides caccae</name>
    <dbReference type="NCBI Taxonomy" id="47678"/>
    <lineage>
        <taxon>Bacteria</taxon>
        <taxon>Pseudomonadati</taxon>
        <taxon>Bacteroidota</taxon>
        <taxon>Bacteroidia</taxon>
        <taxon>Bacteroidales</taxon>
        <taxon>Bacteroidaceae</taxon>
        <taxon>Bacteroides</taxon>
    </lineage>
</organism>
<dbReference type="CDD" id="cd16393">
    <property type="entry name" value="SPO0J_N"/>
    <property type="match status" value="1"/>
</dbReference>
<evidence type="ECO:0000256" key="5">
    <source>
        <dbReference type="SAM" id="MobiDB-lite"/>
    </source>
</evidence>
<keyword evidence="3" id="KW-0238">DNA-binding</keyword>
<name>A0A6L3KUI4_9BACE</name>
<accession>A0A6L3KUI4</accession>
<reference evidence="7 8" key="1">
    <citation type="journal article" date="2019" name="Nat. Med.">
        <title>A library of human gut bacterial isolates paired with longitudinal multiomics data enables mechanistic microbiome research.</title>
        <authorList>
            <person name="Poyet M."/>
            <person name="Groussin M."/>
            <person name="Gibbons S.M."/>
            <person name="Avila-Pacheco J."/>
            <person name="Jiang X."/>
            <person name="Kearney S.M."/>
            <person name="Perrotta A.R."/>
            <person name="Berdy B."/>
            <person name="Zhao S."/>
            <person name="Lieberman T.D."/>
            <person name="Swanson P.K."/>
            <person name="Smith M."/>
            <person name="Roesemann S."/>
            <person name="Alexander J.E."/>
            <person name="Rich S.A."/>
            <person name="Livny J."/>
            <person name="Vlamakis H."/>
            <person name="Clish C."/>
            <person name="Bullock K."/>
            <person name="Deik A."/>
            <person name="Scott J."/>
            <person name="Pierce K.A."/>
            <person name="Xavier R.J."/>
            <person name="Alm E.J."/>
        </authorList>
    </citation>
    <scope>NUCLEOTIDE SEQUENCE [LARGE SCALE GENOMIC DNA]</scope>
    <source>
        <strain evidence="7 8">BIOML-A31</strain>
    </source>
</reference>
<dbReference type="Proteomes" id="UP000475905">
    <property type="component" value="Unassembled WGS sequence"/>
</dbReference>
<protein>
    <submittedName>
        <fullName evidence="7">ParB/RepB/Spo0J family partition protein</fullName>
    </submittedName>
</protein>
<feature type="domain" description="ParB-like N-terminal" evidence="6">
    <location>
        <begin position="16"/>
        <end position="106"/>
    </location>
</feature>
<dbReference type="GO" id="GO:0005694">
    <property type="term" value="C:chromosome"/>
    <property type="evidence" value="ECO:0007669"/>
    <property type="project" value="TreeGrafter"/>
</dbReference>
<dbReference type="InterPro" id="IPR036086">
    <property type="entry name" value="ParB/Sulfiredoxin_sf"/>
</dbReference>
<comment type="caution">
    <text evidence="7">The sequence shown here is derived from an EMBL/GenBank/DDBJ whole genome shotgun (WGS) entry which is preliminary data.</text>
</comment>
<dbReference type="GO" id="GO:0007059">
    <property type="term" value="P:chromosome segregation"/>
    <property type="evidence" value="ECO:0007669"/>
    <property type="project" value="UniProtKB-KW"/>
</dbReference>
<dbReference type="NCBIfam" id="TIGR00180">
    <property type="entry name" value="parB_part"/>
    <property type="match status" value="1"/>
</dbReference>
<feature type="coiled-coil region" evidence="4">
    <location>
        <begin position="328"/>
        <end position="355"/>
    </location>
</feature>
<evidence type="ECO:0000256" key="4">
    <source>
        <dbReference type="SAM" id="Coils"/>
    </source>
</evidence>
<dbReference type="Pfam" id="PF17762">
    <property type="entry name" value="HTH_ParB"/>
    <property type="match status" value="1"/>
</dbReference>
<keyword evidence="4" id="KW-0175">Coiled coil</keyword>
<proteinExistence type="inferred from homology"/>
<sequence>MIMATTAVQAVEKNITSVALADIQPSSYNPRKNFDETSLAELAESIRQQGVLQPIGVRPIVDNRFEIVFGERRYRASLMAELTEIPAIVMEISDETAEEMAITENLQRKDVTPIEEANAYQKLIDSGRHDVQSLSVQFGKTEAYIRTRLKFVSLIPEIASLLEQDELTISVATEICRYGEDIQHDIYDKHLKEGLLYNSWRGMKASEVAKSIERNYTTDLNRYSFDKTLCLSCPHNTNNMVLFCEGGCGNCANRSCLDEMNASHLTEKAVQLMEQHPTVPLCHESYNYNEVVIDRLTAMGYEVENLKTYANEYPEYPQAPQREDYDTTEEYEEAEKDYEQDLNDYTEECEAIRTRSEAGEITLYLRIGSNDITLCYVVNAATTASGTATEIPLSPIEKLEKQDKRNKEIALEKTVEDTKKRILEVDMTETKFGADEDKMIYFFLLASLRKEHFEAVGIEDKGSYYYLSGEDKMRIIENLTAKQKAVIRRDYLIANFKDAFGNNATASLLLDFAKKHMPEELANIQDGYNEIYEKRHQRIEEKKAVLLVQEQAKQEEAEQPEEPQPEAEAQTEPQTEEIAA</sequence>
<dbReference type="InterPro" id="IPR003115">
    <property type="entry name" value="ParB_N"/>
</dbReference>
<evidence type="ECO:0000313" key="8">
    <source>
        <dbReference type="Proteomes" id="UP000475905"/>
    </source>
</evidence>
<gene>
    <name evidence="7" type="ORF">F2Y36_07460</name>
</gene>
<dbReference type="EMBL" id="VVYP01000007">
    <property type="protein sequence ID" value="KAA5464077.1"/>
    <property type="molecule type" value="Genomic_DNA"/>
</dbReference>
<feature type="region of interest" description="Disordered" evidence="5">
    <location>
        <begin position="550"/>
        <end position="580"/>
    </location>
</feature>
<evidence type="ECO:0000313" key="7">
    <source>
        <dbReference type="EMBL" id="KAA5464077.1"/>
    </source>
</evidence>